<name>A0A022Q5F8_ERYGU</name>
<dbReference type="eggNOG" id="ENOG502RI50">
    <property type="taxonomic scope" value="Eukaryota"/>
</dbReference>
<dbReference type="Pfam" id="PF05056">
    <property type="entry name" value="DUF674"/>
    <property type="match status" value="1"/>
</dbReference>
<dbReference type="Proteomes" id="UP000030748">
    <property type="component" value="Unassembled WGS sequence"/>
</dbReference>
<proteinExistence type="predicted"/>
<evidence type="ECO:0008006" key="3">
    <source>
        <dbReference type="Google" id="ProtNLM"/>
    </source>
</evidence>
<gene>
    <name evidence="1" type="ORF">MIMGU_mgv1a017995mg</name>
</gene>
<dbReference type="EMBL" id="KI632175">
    <property type="protein sequence ID" value="EYU23216.1"/>
    <property type="molecule type" value="Genomic_DNA"/>
</dbReference>
<reference evidence="1 2" key="1">
    <citation type="journal article" date="2013" name="Proc. Natl. Acad. Sci. U.S.A.">
        <title>Fine-scale variation in meiotic recombination in Mimulus inferred from population shotgun sequencing.</title>
        <authorList>
            <person name="Hellsten U."/>
            <person name="Wright K.M."/>
            <person name="Jenkins J."/>
            <person name="Shu S."/>
            <person name="Yuan Y."/>
            <person name="Wessler S.R."/>
            <person name="Schmutz J."/>
            <person name="Willis J.H."/>
            <person name="Rokhsar D.S."/>
        </authorList>
    </citation>
    <scope>NUCLEOTIDE SEQUENCE [LARGE SCALE GENOMIC DNA]</scope>
    <source>
        <strain evidence="2">cv. DUN x IM62</strain>
    </source>
</reference>
<sequence>MANFVRILLRFDVKFSLKVVINKQKNKVIFVEANSDFVDVLISFLTLPLGAAVRVLKKHYGDKEAPVFGSLTSLYNGLANLDNSHFWTEGCKEVLLNPMGSFAEECRKLKLDISDTQPTEYFTCEHPNCGRAWFTSVYYDTAICYCGRPMTRKAVGITKEFAPAVFTINTASFIISDDLQIFPNSTDLIQTLINLGIANMDVGELRTVTFGFNEIMDLLMVSLLSRTPLSDLILYKRHVTYVDGLARLKFEPGISFKGKVKEATSNSNEMIILKFMVQKSTNKLLFARAGEDFLDFLCSLLAIPFGAVRYLLVGKTCLKAIDNLYVSIVDHVDDNHLATPAMKNRLMKAKLPHGYISENQILPLTGESFPYTYDTSPDLQKFSSVKFVKGQGKYIRGPTMYNITDDLTVTPFCMASMFLALKEQNIPLSDVQELELEIRLEEVM</sequence>
<accession>A0A022Q5F8</accession>
<evidence type="ECO:0000313" key="1">
    <source>
        <dbReference type="EMBL" id="EYU23216.1"/>
    </source>
</evidence>
<protein>
    <recommendedName>
        <fullName evidence="3">DUF674 domain-containing protein</fullName>
    </recommendedName>
</protein>
<dbReference type="PANTHER" id="PTHR33103:SF27">
    <property type="entry name" value="OS04G0594700 PROTEIN"/>
    <property type="match status" value="1"/>
</dbReference>
<dbReference type="AlphaFoldDB" id="A0A022Q5F8"/>
<dbReference type="InterPro" id="IPR007750">
    <property type="entry name" value="DUF674"/>
</dbReference>
<dbReference type="PANTHER" id="PTHR33103">
    <property type="entry name" value="OS01G0153900 PROTEIN"/>
    <property type="match status" value="1"/>
</dbReference>
<organism evidence="1 2">
    <name type="scientific">Erythranthe guttata</name>
    <name type="common">Yellow monkey flower</name>
    <name type="synonym">Mimulus guttatus</name>
    <dbReference type="NCBI Taxonomy" id="4155"/>
    <lineage>
        <taxon>Eukaryota</taxon>
        <taxon>Viridiplantae</taxon>
        <taxon>Streptophyta</taxon>
        <taxon>Embryophyta</taxon>
        <taxon>Tracheophyta</taxon>
        <taxon>Spermatophyta</taxon>
        <taxon>Magnoliopsida</taxon>
        <taxon>eudicotyledons</taxon>
        <taxon>Gunneridae</taxon>
        <taxon>Pentapetalae</taxon>
        <taxon>asterids</taxon>
        <taxon>lamiids</taxon>
        <taxon>Lamiales</taxon>
        <taxon>Phrymaceae</taxon>
        <taxon>Erythranthe</taxon>
    </lineage>
</organism>
<keyword evidence="2" id="KW-1185">Reference proteome</keyword>
<evidence type="ECO:0000313" key="2">
    <source>
        <dbReference type="Proteomes" id="UP000030748"/>
    </source>
</evidence>